<dbReference type="AlphaFoldDB" id="C2KI22"/>
<evidence type="ECO:0000256" key="1">
    <source>
        <dbReference type="PROSITE-ProRule" id="PRU00289"/>
    </source>
</evidence>
<dbReference type="SMART" id="SM00382">
    <property type="entry name" value="AAA"/>
    <property type="match status" value="1"/>
</dbReference>
<keyword evidence="1" id="KW-0067">ATP-binding</keyword>
<keyword evidence="1" id="KW-0547">Nucleotide-binding</keyword>
<dbReference type="GO" id="GO:0005524">
    <property type="term" value="F:ATP binding"/>
    <property type="evidence" value="ECO:0007669"/>
    <property type="project" value="UniProtKB-UniRule"/>
</dbReference>
<dbReference type="SUPFAM" id="SSF52540">
    <property type="entry name" value="P-loop containing nucleoside triphosphate hydrolases"/>
    <property type="match status" value="1"/>
</dbReference>
<feature type="binding site" evidence="1">
    <location>
        <begin position="141"/>
        <end position="148"/>
    </location>
    <ligand>
        <name>ATP</name>
        <dbReference type="ChEBI" id="CHEBI:30616"/>
    </ligand>
</feature>
<reference evidence="3 4" key="1">
    <citation type="submission" date="2009-04" db="EMBL/GenBank/DDBJ databases">
        <authorList>
            <person name="Qin X."/>
            <person name="Bachman B."/>
            <person name="Battles P."/>
            <person name="Bell A."/>
            <person name="Bess C."/>
            <person name="Bickham C."/>
            <person name="Chaboub L."/>
            <person name="Chen D."/>
            <person name="Coyle M."/>
            <person name="Deiros D.R."/>
            <person name="Dinh H."/>
            <person name="Forbes L."/>
            <person name="Fowler G."/>
            <person name="Francisco L."/>
            <person name="Fu Q."/>
            <person name="Gubbala S."/>
            <person name="Hale W."/>
            <person name="Han Y."/>
            <person name="Hemphill L."/>
            <person name="Highlander S.K."/>
            <person name="Hirani K."/>
            <person name="Hogues M."/>
            <person name="Jackson L."/>
            <person name="Jakkamsetti A."/>
            <person name="Javaid M."/>
            <person name="Jiang H."/>
            <person name="Korchina V."/>
            <person name="Kovar C."/>
            <person name="Lara F."/>
            <person name="Lee S."/>
            <person name="Mata R."/>
            <person name="Mathew T."/>
            <person name="Moen C."/>
            <person name="Morales K."/>
            <person name="Munidasa M."/>
            <person name="Nazareth L."/>
            <person name="Ngo R."/>
            <person name="Nguyen L."/>
            <person name="Okwuonu G."/>
            <person name="Ongeri F."/>
            <person name="Patil S."/>
            <person name="Petrosino J."/>
            <person name="Pham C."/>
            <person name="Pham P."/>
            <person name="Pu L.-L."/>
            <person name="Puazo M."/>
            <person name="Raj R."/>
            <person name="Reid J."/>
            <person name="Rouhana J."/>
            <person name="Saada N."/>
            <person name="Shang Y."/>
            <person name="Simmons D."/>
            <person name="Thornton R."/>
            <person name="Warren J."/>
            <person name="Weissenberger G."/>
            <person name="Zhang J."/>
            <person name="Zhang L."/>
            <person name="Zhou C."/>
            <person name="Zhu D."/>
            <person name="Muzny D."/>
            <person name="Worley K."/>
            <person name="Gibbs R."/>
        </authorList>
    </citation>
    <scope>NUCLEOTIDE SEQUENCE [LARGE SCALE GENOMIC DNA]</scope>
    <source>
        <strain evidence="3 4">ATCC 19254</strain>
    </source>
</reference>
<dbReference type="HOGENOM" id="CLU_065557_0_0_9"/>
<dbReference type="GO" id="GO:0016887">
    <property type="term" value="F:ATP hydrolysis activity"/>
    <property type="evidence" value="ECO:0007669"/>
    <property type="project" value="InterPro"/>
</dbReference>
<dbReference type="InterPro" id="IPR002543">
    <property type="entry name" value="FtsK_dom"/>
</dbReference>
<dbReference type="InterPro" id="IPR027417">
    <property type="entry name" value="P-loop_NTPase"/>
</dbReference>
<accession>C2KI22</accession>
<sequence length="359" mass="39996">MQSNQLIRYLEEVLNQSLSSEESSIKQSFKLYLGDNGVEFRPRLPSSLIMDSNLYFEIYDILSFALYPEYTLIRPASILFKINDGPLETARSFFFPWKIGQSKRLIGTVSELLASQSPNRISVMDGIEYDFNKGVHVVITGPTGSGKTQALRFFLEVTHKLGQLILIDPKKSDGARWAKKHADVSLVVPNKGDRPEDLLPRVTETLSNALQIINERQDALYTDTDKVSANYLDLGFEPIFLCIDEVASLCIGLKKSLLNDFHSLLLQISLLGREAGIFLILSLQEARHDLLPVAVRSQMGVRILLGRIDKNSAQYLFPELHSSDFPLPSGGKGTGIISINDGEHFGIEPVAMPTIIGEE</sequence>
<dbReference type="PROSITE" id="PS50901">
    <property type="entry name" value="FTSK"/>
    <property type="match status" value="1"/>
</dbReference>
<proteinExistence type="predicted"/>
<gene>
    <name evidence="3" type="primary">ftsK</name>
    <name evidence="3" type="ORF">HMPREF0555_0288</name>
</gene>
<dbReference type="Proteomes" id="UP000004283">
    <property type="component" value="Unassembled WGS sequence"/>
</dbReference>
<comment type="caution">
    <text evidence="3">The sequence shown here is derived from an EMBL/GenBank/DDBJ whole genome shotgun (WGS) entry which is preliminary data.</text>
</comment>
<dbReference type="CDD" id="cd01127">
    <property type="entry name" value="TrwB_TraG_TraD_VirD4"/>
    <property type="match status" value="1"/>
</dbReference>
<evidence type="ECO:0000313" key="4">
    <source>
        <dbReference type="Proteomes" id="UP000004283"/>
    </source>
</evidence>
<dbReference type="InterPro" id="IPR049945">
    <property type="entry name" value="AAA_22"/>
</dbReference>
<dbReference type="InterPro" id="IPR003593">
    <property type="entry name" value="AAA+_ATPase"/>
</dbReference>
<dbReference type="RefSeq" id="WP_002815990.1">
    <property type="nucleotide sequence ID" value="NZ_GG693387.1"/>
</dbReference>
<feature type="domain" description="FtsK" evidence="2">
    <location>
        <begin position="124"/>
        <end position="314"/>
    </location>
</feature>
<protein>
    <submittedName>
        <fullName evidence="3">FtsK/SpoIIIE family protein</fullName>
    </submittedName>
</protein>
<evidence type="ECO:0000313" key="3">
    <source>
        <dbReference type="EMBL" id="EEJ43067.1"/>
    </source>
</evidence>
<evidence type="ECO:0000259" key="2">
    <source>
        <dbReference type="PROSITE" id="PS50901"/>
    </source>
</evidence>
<dbReference type="Pfam" id="PF13401">
    <property type="entry name" value="AAA_22"/>
    <property type="match status" value="1"/>
</dbReference>
<name>C2KI22_LEUMC</name>
<dbReference type="GO" id="GO:0003677">
    <property type="term" value="F:DNA binding"/>
    <property type="evidence" value="ECO:0007669"/>
    <property type="project" value="InterPro"/>
</dbReference>
<dbReference type="Gene3D" id="3.40.50.300">
    <property type="entry name" value="P-loop containing nucleotide triphosphate hydrolases"/>
    <property type="match status" value="1"/>
</dbReference>
<organism evidence="3 4">
    <name type="scientific">Leuconostoc mesenteroides subsp. cremoris ATCC 19254</name>
    <dbReference type="NCBI Taxonomy" id="586220"/>
    <lineage>
        <taxon>Bacteria</taxon>
        <taxon>Bacillati</taxon>
        <taxon>Bacillota</taxon>
        <taxon>Bacilli</taxon>
        <taxon>Lactobacillales</taxon>
        <taxon>Lactobacillaceae</taxon>
        <taxon>Leuconostoc</taxon>
    </lineage>
</organism>
<dbReference type="EMBL" id="ACKV01000009">
    <property type="protein sequence ID" value="EEJ43067.1"/>
    <property type="molecule type" value="Genomic_DNA"/>
</dbReference>